<evidence type="ECO:0000313" key="1">
    <source>
        <dbReference type="EMBL" id="GLH99703.1"/>
    </source>
</evidence>
<keyword evidence="2" id="KW-1185">Reference proteome</keyword>
<organism evidence="1 2">
    <name type="scientific">Phytohabitans aurantiacus</name>
    <dbReference type="NCBI Taxonomy" id="3016789"/>
    <lineage>
        <taxon>Bacteria</taxon>
        <taxon>Bacillati</taxon>
        <taxon>Actinomycetota</taxon>
        <taxon>Actinomycetes</taxon>
        <taxon>Micromonosporales</taxon>
        <taxon>Micromonosporaceae</taxon>
    </lineage>
</organism>
<name>A0ABQ5QYS4_9ACTN</name>
<sequence>MGAGQRGKQVRVADQVDIAEEVGSHVTVGGIAHLLGQLRLVEQ</sequence>
<accession>A0ABQ5QYS4</accession>
<dbReference type="Proteomes" id="UP001144280">
    <property type="component" value="Unassembled WGS sequence"/>
</dbReference>
<comment type="caution">
    <text evidence="1">The sequence shown here is derived from an EMBL/GenBank/DDBJ whole genome shotgun (WGS) entry which is preliminary data.</text>
</comment>
<reference evidence="1" key="1">
    <citation type="submission" date="2022-12" db="EMBL/GenBank/DDBJ databases">
        <title>New Phytohabitans aurantiacus sp. RD004123 nov., an actinomycete isolated from soil.</title>
        <authorList>
            <person name="Triningsih D.W."/>
            <person name="Harunari E."/>
            <person name="Igarashi Y."/>
        </authorList>
    </citation>
    <scope>NUCLEOTIDE SEQUENCE</scope>
    <source>
        <strain evidence="1">RD004123</strain>
    </source>
</reference>
<gene>
    <name evidence="1" type="ORF">Pa4123_49790</name>
</gene>
<protein>
    <submittedName>
        <fullName evidence="1">Uncharacterized protein</fullName>
    </submittedName>
</protein>
<proteinExistence type="predicted"/>
<dbReference type="EMBL" id="BSDI01000027">
    <property type="protein sequence ID" value="GLH99703.1"/>
    <property type="molecule type" value="Genomic_DNA"/>
</dbReference>
<evidence type="ECO:0000313" key="2">
    <source>
        <dbReference type="Proteomes" id="UP001144280"/>
    </source>
</evidence>